<accession>A0A6L2MP29</accession>
<gene>
    <name evidence="4" type="ORF">Tci_047458</name>
</gene>
<organism evidence="4">
    <name type="scientific">Tanacetum cinerariifolium</name>
    <name type="common">Dalmatian daisy</name>
    <name type="synonym">Chrysanthemum cinerariifolium</name>
    <dbReference type="NCBI Taxonomy" id="118510"/>
    <lineage>
        <taxon>Eukaryota</taxon>
        <taxon>Viridiplantae</taxon>
        <taxon>Streptophyta</taxon>
        <taxon>Embryophyta</taxon>
        <taxon>Tracheophyta</taxon>
        <taxon>Spermatophyta</taxon>
        <taxon>Magnoliopsida</taxon>
        <taxon>eudicotyledons</taxon>
        <taxon>Gunneridae</taxon>
        <taxon>Pentapetalae</taxon>
        <taxon>asterids</taxon>
        <taxon>campanulids</taxon>
        <taxon>Asterales</taxon>
        <taxon>Asteraceae</taxon>
        <taxon>Asteroideae</taxon>
        <taxon>Anthemideae</taxon>
        <taxon>Anthemidinae</taxon>
        <taxon>Tanacetum</taxon>
    </lineage>
</organism>
<dbReference type="PROSITE" id="PS50158">
    <property type="entry name" value="ZF_CCHC"/>
    <property type="match status" value="2"/>
</dbReference>
<evidence type="ECO:0000256" key="2">
    <source>
        <dbReference type="SAM" id="Coils"/>
    </source>
</evidence>
<dbReference type="SMART" id="SM00343">
    <property type="entry name" value="ZnF_C2HC"/>
    <property type="match status" value="2"/>
</dbReference>
<feature type="coiled-coil region" evidence="2">
    <location>
        <begin position="156"/>
        <end position="183"/>
    </location>
</feature>
<evidence type="ECO:0000259" key="3">
    <source>
        <dbReference type="PROSITE" id="PS50158"/>
    </source>
</evidence>
<name>A0A6L2MP29_TANCI</name>
<feature type="domain" description="CCHC-type" evidence="3">
    <location>
        <begin position="215"/>
        <end position="228"/>
    </location>
</feature>
<dbReference type="GO" id="GO:0003676">
    <property type="term" value="F:nucleic acid binding"/>
    <property type="evidence" value="ECO:0007669"/>
    <property type="project" value="InterPro"/>
</dbReference>
<keyword evidence="1" id="KW-0862">Zinc</keyword>
<dbReference type="GO" id="GO:0008270">
    <property type="term" value="F:zinc ion binding"/>
    <property type="evidence" value="ECO:0007669"/>
    <property type="project" value="UniProtKB-KW"/>
</dbReference>
<protein>
    <recommendedName>
        <fullName evidence="3">CCHC-type domain-containing protein</fullName>
    </recommendedName>
</protein>
<keyword evidence="2" id="KW-0175">Coiled coil</keyword>
<proteinExistence type="predicted"/>
<dbReference type="InterPro" id="IPR036875">
    <property type="entry name" value="Znf_CCHC_sf"/>
</dbReference>
<sequence>MHVTRQEANGAMTPESIQAMIDRGTKGIVGLFHWVEKMESVFRISGCVVENQVKFTTCTMLDVALTWWNGYVRTLGHDDAYAMTWETFKKRMTDKYCPKALMCTKFLSDETEKVDKYISGLPDSIHGNVIFTRPKTLDFAIELANDLMDQKLHTYAERQAENKRKLDNNNQDQQQLLKKQKCECAPKCTNCKKFGHLTKDCWHPTNANNQRTIICYECGNQWHYMSDCTMLKNQGTKARGMVYALGGGETNQDLDNTKDDINA</sequence>
<dbReference type="InterPro" id="IPR001878">
    <property type="entry name" value="Znf_CCHC"/>
</dbReference>
<evidence type="ECO:0000256" key="1">
    <source>
        <dbReference type="PROSITE-ProRule" id="PRU00047"/>
    </source>
</evidence>
<feature type="domain" description="CCHC-type" evidence="3">
    <location>
        <begin position="187"/>
        <end position="201"/>
    </location>
</feature>
<evidence type="ECO:0000313" key="4">
    <source>
        <dbReference type="EMBL" id="GEU75480.1"/>
    </source>
</evidence>
<dbReference type="SUPFAM" id="SSF57756">
    <property type="entry name" value="Retrovirus zinc finger-like domains"/>
    <property type="match status" value="1"/>
</dbReference>
<dbReference type="Gene3D" id="4.10.60.10">
    <property type="entry name" value="Zinc finger, CCHC-type"/>
    <property type="match status" value="1"/>
</dbReference>
<reference evidence="4" key="1">
    <citation type="journal article" date="2019" name="Sci. Rep.">
        <title>Draft genome of Tanacetum cinerariifolium, the natural source of mosquito coil.</title>
        <authorList>
            <person name="Yamashiro T."/>
            <person name="Shiraishi A."/>
            <person name="Satake H."/>
            <person name="Nakayama K."/>
        </authorList>
    </citation>
    <scope>NUCLEOTIDE SEQUENCE</scope>
</reference>
<keyword evidence="1" id="KW-0479">Metal-binding</keyword>
<dbReference type="EMBL" id="BKCJ010007089">
    <property type="protein sequence ID" value="GEU75480.1"/>
    <property type="molecule type" value="Genomic_DNA"/>
</dbReference>
<keyword evidence="1" id="KW-0863">Zinc-finger</keyword>
<comment type="caution">
    <text evidence="4">The sequence shown here is derived from an EMBL/GenBank/DDBJ whole genome shotgun (WGS) entry which is preliminary data.</text>
</comment>
<dbReference type="AlphaFoldDB" id="A0A6L2MP29"/>